<sequence length="945" mass="108400">MVSDHLALVVQLGARPRRPRRSVKIRRFEEKWVTKAECEEVVREAWNKPVQHGSPMFMLCQKITQCRRALVDWSRVAFDNGVSRINALVERVEVLLKDNAQGQHNHRIRELRQEVNTLLLQDEIYWRQSNGVWWEDEANMRNTAIGYFNDIFSSNPCIEMDETIHVVESVVTEDMNQQLLSPFTALEIRQAAFQMNPSKAPGPDGMSSFFFQKFWHIIGEDVITAILSVLNSGHMLRKINHSHIVLIPKKQNPRLVAEYKPISLSNVVYKIISKVLANHLKTLLPNIISDSQSAFVPGRQITDNINVAFEMIHCLRTRRSGRNTQMALKLDMSKAYDRVEWDFLRKIMHKLGFDERWIQLVMMCVCTTSYSILLNGEPTGYITPTRGIRQGDPLSPYLFLLCAEGLSALLREAEMTDKIHGVAICRGGPTISHLLFADDSLLFCHAKVDECMRLLAVLEQYEKASGQVINKEKTALFFSKNTPEQTKSTIQHLWGVNGTSNFEKYLGLPAMVGRKKQTIFSGLKERVAHRIQGWKEKLLSKAGREILIKSVAQSIPTYTMSCFKVPQGWCEDIQAMVANYWWGQQQHEYKIHWLSWGKLCKSKDDGGVGFQDLSCFNLALLAKQGWRLLTNPTSLFYRVYKSKYFPRCSFLKAKLGSNPSFIWHSMLAARYIIQQGVRWTVGNGQSIDVWNDDWGPQQLQKRSGSKAVARVDELIDTNQGHWNLPVLNEVFTKTGVDAICAINLPNVATHDSMVWKHTPSGHLSVRSAYHLAFSLKTNQDLIGSSSKEANRRVWKKLWQLRIPNKVKIHLWRACMDALPSRQCLSRRHLIPDPLCPVCQSDSETVIHALWACPHARNVWALIPGRIQKLHVATIEFFLLTQNLTQSLNRQELELWAVTCWSIWNARNKFVHDAVMSHPRLIFDNAMRLLQDFHRVVEAQRISPPS</sequence>
<evidence type="ECO:0000313" key="2">
    <source>
        <dbReference type="EMBL" id="SPC83646.1"/>
    </source>
</evidence>
<dbReference type="AlphaFoldDB" id="A0A2N9EY21"/>
<dbReference type="PROSITE" id="PS50878">
    <property type="entry name" value="RT_POL"/>
    <property type="match status" value="1"/>
</dbReference>
<dbReference type="PANTHER" id="PTHR33116:SF86">
    <property type="entry name" value="REVERSE TRANSCRIPTASE DOMAIN-CONTAINING PROTEIN"/>
    <property type="match status" value="1"/>
</dbReference>
<protein>
    <recommendedName>
        <fullName evidence="1">Reverse transcriptase domain-containing protein</fullName>
    </recommendedName>
</protein>
<dbReference type="EMBL" id="OIVN01000661">
    <property type="protein sequence ID" value="SPC83646.1"/>
    <property type="molecule type" value="Genomic_DNA"/>
</dbReference>
<accession>A0A2N9EY21</accession>
<gene>
    <name evidence="2" type="ORF">FSB_LOCUS11528</name>
</gene>
<reference evidence="2" key="1">
    <citation type="submission" date="2018-02" db="EMBL/GenBank/DDBJ databases">
        <authorList>
            <person name="Cohen D.B."/>
            <person name="Kent A.D."/>
        </authorList>
    </citation>
    <scope>NUCLEOTIDE SEQUENCE</scope>
</reference>
<dbReference type="InterPro" id="IPR026960">
    <property type="entry name" value="RVT-Znf"/>
</dbReference>
<name>A0A2N9EY21_FAGSY</name>
<dbReference type="PANTHER" id="PTHR33116">
    <property type="entry name" value="REVERSE TRANSCRIPTASE ZINC-BINDING DOMAIN-CONTAINING PROTEIN-RELATED-RELATED"/>
    <property type="match status" value="1"/>
</dbReference>
<dbReference type="InterPro" id="IPR000477">
    <property type="entry name" value="RT_dom"/>
</dbReference>
<evidence type="ECO:0000259" key="1">
    <source>
        <dbReference type="PROSITE" id="PS50878"/>
    </source>
</evidence>
<dbReference type="CDD" id="cd01650">
    <property type="entry name" value="RT_nLTR_like"/>
    <property type="match status" value="1"/>
</dbReference>
<organism evidence="2">
    <name type="scientific">Fagus sylvatica</name>
    <name type="common">Beechnut</name>
    <dbReference type="NCBI Taxonomy" id="28930"/>
    <lineage>
        <taxon>Eukaryota</taxon>
        <taxon>Viridiplantae</taxon>
        <taxon>Streptophyta</taxon>
        <taxon>Embryophyta</taxon>
        <taxon>Tracheophyta</taxon>
        <taxon>Spermatophyta</taxon>
        <taxon>Magnoliopsida</taxon>
        <taxon>eudicotyledons</taxon>
        <taxon>Gunneridae</taxon>
        <taxon>Pentapetalae</taxon>
        <taxon>rosids</taxon>
        <taxon>fabids</taxon>
        <taxon>Fagales</taxon>
        <taxon>Fagaceae</taxon>
        <taxon>Fagus</taxon>
    </lineage>
</organism>
<dbReference type="InterPro" id="IPR043502">
    <property type="entry name" value="DNA/RNA_pol_sf"/>
</dbReference>
<dbReference type="Pfam" id="PF00078">
    <property type="entry name" value="RVT_1"/>
    <property type="match status" value="1"/>
</dbReference>
<feature type="domain" description="Reverse transcriptase" evidence="1">
    <location>
        <begin position="228"/>
        <end position="510"/>
    </location>
</feature>
<dbReference type="Pfam" id="PF13966">
    <property type="entry name" value="zf-RVT"/>
    <property type="match status" value="1"/>
</dbReference>
<proteinExistence type="predicted"/>
<dbReference type="SUPFAM" id="SSF56672">
    <property type="entry name" value="DNA/RNA polymerases"/>
    <property type="match status" value="1"/>
</dbReference>